<accession>W7X957</accession>
<dbReference type="GO" id="GO:0032981">
    <property type="term" value="P:mitochondrial respiratory chain complex I assembly"/>
    <property type="evidence" value="ECO:0007669"/>
    <property type="project" value="TreeGrafter"/>
</dbReference>
<evidence type="ECO:0000256" key="7">
    <source>
        <dbReference type="RuleBase" id="RU364114"/>
    </source>
</evidence>
<keyword evidence="9" id="KW-1185">Reference proteome</keyword>
<evidence type="ECO:0000256" key="5">
    <source>
        <dbReference type="ARBA" id="ARBA00023128"/>
    </source>
</evidence>
<dbReference type="AlphaFoldDB" id="W7X957"/>
<dbReference type="InterPro" id="IPR029063">
    <property type="entry name" value="SAM-dependent_MTases_sf"/>
</dbReference>
<evidence type="ECO:0000256" key="1">
    <source>
        <dbReference type="ARBA" id="ARBA00004173"/>
    </source>
</evidence>
<name>W7X957_TETTS</name>
<dbReference type="Gene3D" id="3.40.50.12710">
    <property type="match status" value="1"/>
</dbReference>
<dbReference type="RefSeq" id="XP_012654553.1">
    <property type="nucleotide sequence ID" value="XM_012799099.1"/>
</dbReference>
<dbReference type="PANTHER" id="PTHR12049">
    <property type="entry name" value="PROTEIN ARGININE METHYLTRANSFERASE NDUFAF7, MITOCHONDRIAL"/>
    <property type="match status" value="1"/>
</dbReference>
<dbReference type="GO" id="GO:0032259">
    <property type="term" value="P:methylation"/>
    <property type="evidence" value="ECO:0007669"/>
    <property type="project" value="UniProtKB-KW"/>
</dbReference>
<sequence>MKLFKHRNFSLLRTQKQFFSNSMSGKMPNGQTVPYANRMDLADIQGRELPLVNKIKDIILEKGPISMNEYWNISLLDEKHGYYMKNDVITAKGDFITSVEISQMFGEILGIWAINFLQQIKAIDLQSQKRDRSKKRFSLLEFGPGRGTLMSDIIRVLAQFDLLDGIEINFVEFSPFMRKLQQEKVVKELQNRGIYMTYNVDKAKRSQVEEFRCEDHDRFVCLRWFKMYENMLFEDFGDYALQQLDKEHAKTLTPIVVFAHEFFDALPANVFVYQNNYGWCEKLVNICHDPSKMRNFEYITTDGPNENVKKILRPNVSFTEEQKKNIKHGDQIEVQPKSLVITNSLAELISKRNGAMLAIDYGENQAFSDSIRGIRRHKFIKNEDILEYPGEIDLSAYVNFAHLSQAAKKVPGISTPNPIPQGLFLESMGLNTRLEMLCRQVNQIKQKQFEQEYFRLVAPEEMGGTYKAFYMGLEKNGEIFPFIEEHQQVYY</sequence>
<organism evidence="8 9">
    <name type="scientific">Tetrahymena thermophila (strain SB210)</name>
    <dbReference type="NCBI Taxonomy" id="312017"/>
    <lineage>
        <taxon>Eukaryota</taxon>
        <taxon>Sar</taxon>
        <taxon>Alveolata</taxon>
        <taxon>Ciliophora</taxon>
        <taxon>Intramacronucleata</taxon>
        <taxon>Oligohymenophorea</taxon>
        <taxon>Hymenostomatida</taxon>
        <taxon>Tetrahymenina</taxon>
        <taxon>Tetrahymenidae</taxon>
        <taxon>Tetrahymena</taxon>
    </lineage>
</organism>
<evidence type="ECO:0000256" key="2">
    <source>
        <dbReference type="ARBA" id="ARBA00005891"/>
    </source>
</evidence>
<dbReference type="GO" id="GO:0005739">
    <property type="term" value="C:mitochondrion"/>
    <property type="evidence" value="ECO:0007669"/>
    <property type="project" value="UniProtKB-SubCell"/>
</dbReference>
<dbReference type="InParanoid" id="W7X957"/>
<dbReference type="GO" id="GO:0035243">
    <property type="term" value="F:protein-arginine omega-N symmetric methyltransferase activity"/>
    <property type="evidence" value="ECO:0007669"/>
    <property type="project" value="UniProtKB-EC"/>
</dbReference>
<dbReference type="PANTHER" id="PTHR12049:SF7">
    <property type="entry name" value="PROTEIN ARGININE METHYLTRANSFERASE NDUFAF7, MITOCHONDRIAL"/>
    <property type="match status" value="1"/>
</dbReference>
<dbReference type="GeneID" id="24440379"/>
<dbReference type="Proteomes" id="UP000009168">
    <property type="component" value="Unassembled WGS sequence"/>
</dbReference>
<gene>
    <name evidence="8" type="ORF">TTHERM_000721479</name>
</gene>
<keyword evidence="5 7" id="KW-0496">Mitochondrion</keyword>
<dbReference type="OrthoDB" id="5595109at2759"/>
<evidence type="ECO:0000313" key="8">
    <source>
        <dbReference type="EMBL" id="EWS72913.1"/>
    </source>
</evidence>
<keyword evidence="3 7" id="KW-0489">Methyltransferase</keyword>
<dbReference type="Pfam" id="PF02636">
    <property type="entry name" value="Methyltransf_28"/>
    <property type="match status" value="1"/>
</dbReference>
<dbReference type="InterPro" id="IPR003788">
    <property type="entry name" value="NDUFAF7"/>
</dbReference>
<evidence type="ECO:0000256" key="3">
    <source>
        <dbReference type="ARBA" id="ARBA00022603"/>
    </source>
</evidence>
<dbReference type="SUPFAM" id="SSF53335">
    <property type="entry name" value="S-adenosyl-L-methionine-dependent methyltransferases"/>
    <property type="match status" value="1"/>
</dbReference>
<protein>
    <recommendedName>
        <fullName evidence="7">Protein arginine methyltransferase NDUFAF7</fullName>
        <ecNumber evidence="7">2.1.1.320</ecNumber>
    </recommendedName>
</protein>
<proteinExistence type="inferred from homology"/>
<dbReference type="KEGG" id="tet:TTHERM_000721479"/>
<dbReference type="STRING" id="312017.W7X957"/>
<dbReference type="EC" id="2.1.1.320" evidence="7"/>
<reference evidence="9" key="1">
    <citation type="journal article" date="2006" name="PLoS Biol.">
        <title>Macronuclear genome sequence of the ciliate Tetrahymena thermophila, a model eukaryote.</title>
        <authorList>
            <person name="Eisen J.A."/>
            <person name="Coyne R.S."/>
            <person name="Wu M."/>
            <person name="Wu D."/>
            <person name="Thiagarajan M."/>
            <person name="Wortman J.R."/>
            <person name="Badger J.H."/>
            <person name="Ren Q."/>
            <person name="Amedeo P."/>
            <person name="Jones K.M."/>
            <person name="Tallon L.J."/>
            <person name="Delcher A.L."/>
            <person name="Salzberg S.L."/>
            <person name="Silva J.C."/>
            <person name="Haas B.J."/>
            <person name="Majoros W.H."/>
            <person name="Farzad M."/>
            <person name="Carlton J.M."/>
            <person name="Smith R.K. Jr."/>
            <person name="Garg J."/>
            <person name="Pearlman R.E."/>
            <person name="Karrer K.M."/>
            <person name="Sun L."/>
            <person name="Manning G."/>
            <person name="Elde N.C."/>
            <person name="Turkewitz A.P."/>
            <person name="Asai D.J."/>
            <person name="Wilkes D.E."/>
            <person name="Wang Y."/>
            <person name="Cai H."/>
            <person name="Collins K."/>
            <person name="Stewart B.A."/>
            <person name="Lee S.R."/>
            <person name="Wilamowska K."/>
            <person name="Weinberg Z."/>
            <person name="Ruzzo W.L."/>
            <person name="Wloga D."/>
            <person name="Gaertig J."/>
            <person name="Frankel J."/>
            <person name="Tsao C.-C."/>
            <person name="Gorovsky M.A."/>
            <person name="Keeling P.J."/>
            <person name="Waller R.F."/>
            <person name="Patron N.J."/>
            <person name="Cherry J.M."/>
            <person name="Stover N.A."/>
            <person name="Krieger C.J."/>
            <person name="del Toro C."/>
            <person name="Ryder H.F."/>
            <person name="Williamson S.C."/>
            <person name="Barbeau R.A."/>
            <person name="Hamilton E.P."/>
            <person name="Orias E."/>
        </authorList>
    </citation>
    <scope>NUCLEOTIDE SEQUENCE [LARGE SCALE GENOMIC DNA]</scope>
    <source>
        <strain evidence="9">SB210</strain>
    </source>
</reference>
<comment type="similarity">
    <text evidence="2 7">Belongs to the NDUFAF7 family.</text>
</comment>
<evidence type="ECO:0000256" key="4">
    <source>
        <dbReference type="ARBA" id="ARBA00022679"/>
    </source>
</evidence>
<comment type="subcellular location">
    <subcellularLocation>
        <location evidence="1 7">Mitochondrion</location>
    </subcellularLocation>
</comment>
<dbReference type="InterPro" id="IPR038375">
    <property type="entry name" value="NDUFAF7_sf"/>
</dbReference>
<comment type="function">
    <text evidence="7">Arginine methyltransferase involved in the assembly or stability of mitochondrial NADH:ubiquinone oxidoreductase complex (complex I).</text>
</comment>
<keyword evidence="4 7" id="KW-0808">Transferase</keyword>
<evidence type="ECO:0000256" key="6">
    <source>
        <dbReference type="ARBA" id="ARBA00048612"/>
    </source>
</evidence>
<comment type="catalytic activity">
    <reaction evidence="6 7">
        <text>L-arginyl-[protein] + 2 S-adenosyl-L-methionine = N(omega),N(omega)'-dimethyl-L-arginyl-[protein] + 2 S-adenosyl-L-homocysteine + 2 H(+)</text>
        <dbReference type="Rhea" id="RHEA:48108"/>
        <dbReference type="Rhea" id="RHEA-COMP:10532"/>
        <dbReference type="Rhea" id="RHEA-COMP:11992"/>
        <dbReference type="ChEBI" id="CHEBI:15378"/>
        <dbReference type="ChEBI" id="CHEBI:29965"/>
        <dbReference type="ChEBI" id="CHEBI:57856"/>
        <dbReference type="ChEBI" id="CHEBI:59789"/>
        <dbReference type="ChEBI" id="CHEBI:88221"/>
        <dbReference type="EC" id="2.1.1.320"/>
    </reaction>
</comment>
<evidence type="ECO:0000313" key="9">
    <source>
        <dbReference type="Proteomes" id="UP000009168"/>
    </source>
</evidence>
<dbReference type="EMBL" id="GG662576">
    <property type="protein sequence ID" value="EWS72913.1"/>
    <property type="molecule type" value="Genomic_DNA"/>
</dbReference>